<evidence type="ECO:0000313" key="5">
    <source>
        <dbReference type="Proteomes" id="UP000540412"/>
    </source>
</evidence>
<evidence type="ECO:0000313" key="4">
    <source>
        <dbReference type="EMBL" id="MBB5911932.1"/>
    </source>
</evidence>
<proteinExistence type="predicted"/>
<dbReference type="GO" id="GO:0008168">
    <property type="term" value="F:methyltransferase activity"/>
    <property type="evidence" value="ECO:0007669"/>
    <property type="project" value="UniProtKB-KW"/>
</dbReference>
<gene>
    <name evidence="4" type="ORF">BJY24_000799</name>
</gene>
<dbReference type="Gene3D" id="3.40.50.150">
    <property type="entry name" value="Vaccinia Virus protein VP39"/>
    <property type="match status" value="1"/>
</dbReference>
<organism evidence="4 5">
    <name type="scientific">Nocardia transvalensis</name>
    <dbReference type="NCBI Taxonomy" id="37333"/>
    <lineage>
        <taxon>Bacteria</taxon>
        <taxon>Bacillati</taxon>
        <taxon>Actinomycetota</taxon>
        <taxon>Actinomycetes</taxon>
        <taxon>Mycobacteriales</taxon>
        <taxon>Nocardiaceae</taxon>
        <taxon>Nocardia</taxon>
    </lineage>
</organism>
<dbReference type="PANTHER" id="PTHR44942:SF4">
    <property type="entry name" value="METHYLTRANSFERASE TYPE 11 DOMAIN-CONTAINING PROTEIN"/>
    <property type="match status" value="1"/>
</dbReference>
<dbReference type="SUPFAM" id="SSF53335">
    <property type="entry name" value="S-adenosyl-L-methionine-dependent methyltransferases"/>
    <property type="match status" value="1"/>
</dbReference>
<protein>
    <submittedName>
        <fullName evidence="4">SAM-dependent methyltransferase</fullName>
    </submittedName>
</protein>
<dbReference type="InterPro" id="IPR051052">
    <property type="entry name" value="Diverse_substrate_MTase"/>
</dbReference>
<dbReference type="AlphaFoldDB" id="A0A7W9P9E1"/>
<feature type="compositionally biased region" description="Basic and acidic residues" evidence="3">
    <location>
        <begin position="14"/>
        <end position="27"/>
    </location>
</feature>
<dbReference type="RefSeq" id="WP_040752965.1">
    <property type="nucleotide sequence ID" value="NZ_JACHIT010000001.1"/>
</dbReference>
<dbReference type="InterPro" id="IPR029063">
    <property type="entry name" value="SAM-dependent_MTases_sf"/>
</dbReference>
<evidence type="ECO:0000256" key="1">
    <source>
        <dbReference type="ARBA" id="ARBA00022603"/>
    </source>
</evidence>
<name>A0A7W9P9E1_9NOCA</name>
<keyword evidence="1 4" id="KW-0489">Methyltransferase</keyword>
<dbReference type="EMBL" id="JACHIT010000001">
    <property type="protein sequence ID" value="MBB5911932.1"/>
    <property type="molecule type" value="Genomic_DNA"/>
</dbReference>
<comment type="caution">
    <text evidence="4">The sequence shown here is derived from an EMBL/GenBank/DDBJ whole genome shotgun (WGS) entry which is preliminary data.</text>
</comment>
<dbReference type="GO" id="GO:0032259">
    <property type="term" value="P:methylation"/>
    <property type="evidence" value="ECO:0007669"/>
    <property type="project" value="UniProtKB-KW"/>
</dbReference>
<evidence type="ECO:0000256" key="3">
    <source>
        <dbReference type="SAM" id="MobiDB-lite"/>
    </source>
</evidence>
<sequence length="279" mass="30483">MPTLPSESPAPSDPEPHRQRHIAESFGVDAERYDRARPRYPDDLIDRIATRPGLDLLDVGCGTGIAARQLRDAGCRVLGVEPDKRMAAQARRTGIETEVATFEDWDPAGREFDMVTAAQSWHWVDPVAGAIKAARILRPGGRLALFAHVIAPPQPIALAQMAAIRRLMPDSPFATQQGDGSPERAADVYRAGMTKFIDGIREAGGFGSPEEWRFDWQHSYTRAEWLDLAPTTGALTRLPQPTLTELLDEVGEAIDALGGTFTMTYVTLAVSAVREPADT</sequence>
<dbReference type="Pfam" id="PF13489">
    <property type="entry name" value="Methyltransf_23"/>
    <property type="match status" value="1"/>
</dbReference>
<keyword evidence="5" id="KW-1185">Reference proteome</keyword>
<dbReference type="PANTHER" id="PTHR44942">
    <property type="entry name" value="METHYLTRANSF_11 DOMAIN-CONTAINING PROTEIN"/>
    <property type="match status" value="1"/>
</dbReference>
<reference evidence="4 5" key="1">
    <citation type="submission" date="2020-08" db="EMBL/GenBank/DDBJ databases">
        <title>Sequencing the genomes of 1000 actinobacteria strains.</title>
        <authorList>
            <person name="Klenk H.-P."/>
        </authorList>
    </citation>
    <scope>NUCLEOTIDE SEQUENCE [LARGE SCALE GENOMIC DNA]</scope>
    <source>
        <strain evidence="4 5">DSM 43582</strain>
    </source>
</reference>
<dbReference type="Proteomes" id="UP000540412">
    <property type="component" value="Unassembled WGS sequence"/>
</dbReference>
<evidence type="ECO:0000256" key="2">
    <source>
        <dbReference type="ARBA" id="ARBA00022679"/>
    </source>
</evidence>
<dbReference type="CDD" id="cd02440">
    <property type="entry name" value="AdoMet_MTases"/>
    <property type="match status" value="1"/>
</dbReference>
<feature type="compositionally biased region" description="Low complexity" evidence="3">
    <location>
        <begin position="1"/>
        <end position="10"/>
    </location>
</feature>
<accession>A0A7W9P9E1</accession>
<keyword evidence="2 4" id="KW-0808">Transferase</keyword>
<feature type="region of interest" description="Disordered" evidence="3">
    <location>
        <begin position="1"/>
        <end position="27"/>
    </location>
</feature>